<gene>
    <name evidence="2" type="ORF">C491_17037</name>
</gene>
<proteinExistence type="predicted"/>
<dbReference type="eggNOG" id="arCOG03828">
    <property type="taxonomic scope" value="Archaea"/>
</dbReference>
<accession>L9X109</accession>
<dbReference type="InterPro" id="IPR036388">
    <property type="entry name" value="WH-like_DNA-bd_sf"/>
</dbReference>
<keyword evidence="3" id="KW-1185">Reference proteome</keyword>
<name>L9X109_9EURY</name>
<sequence length="388" mass="43405">MRGEQTNDVLYALRDGRRRAVLQLLRNRTEPISDEEVAVHLAAADAEKRLLDVTEDELAEWRVSLRQTHLPVLEEAGLIDWDAETNAVAVSTHPALQNPTLERIVETDGVDWDEVLGALVHRRRRIALSVLADYDTALSRVALARAVVEREPGTETVETADADPVEDCCAALHHVHLPKLAAAGLVSYDARSGAVSYCGHPLIEDTEWFDLHLPETPRAVLSVAEPSQDIWRLDGRANVIEHCRALCEYADDELFLLYTDEDLIEAACLRCLQDAVDRGVDVYVGTQTQAIRDRVREQVPGVTLWEPQRDWMNISPEREKVGRLLFADREAIMLGTLSKHNDHGIQNETAITGAGEDNALVMLVRELLGSRLDHLDEQSADFLEEIPF</sequence>
<evidence type="ECO:0000313" key="2">
    <source>
        <dbReference type="EMBL" id="ELY55439.1"/>
    </source>
</evidence>
<dbReference type="Pfam" id="PF24035">
    <property type="entry name" value="DUF7344"/>
    <property type="match status" value="2"/>
</dbReference>
<evidence type="ECO:0000313" key="3">
    <source>
        <dbReference type="Proteomes" id="UP000011688"/>
    </source>
</evidence>
<reference evidence="2 3" key="1">
    <citation type="journal article" date="2014" name="PLoS Genet.">
        <title>Phylogenetically driven sequencing of extremely halophilic archaea reveals strategies for static and dynamic osmo-response.</title>
        <authorList>
            <person name="Becker E.A."/>
            <person name="Seitzer P.M."/>
            <person name="Tritt A."/>
            <person name="Larsen D."/>
            <person name="Krusor M."/>
            <person name="Yao A.I."/>
            <person name="Wu D."/>
            <person name="Madern D."/>
            <person name="Eisen J.A."/>
            <person name="Darling A.E."/>
            <person name="Facciotti M.T."/>
        </authorList>
    </citation>
    <scope>NUCLEOTIDE SEQUENCE [LARGE SCALE GENOMIC DNA]</scope>
    <source>
        <strain evidence="2 3">DSM 10524</strain>
    </source>
</reference>
<dbReference type="PATRIC" id="fig|1227497.3.peg.3465"/>
<protein>
    <recommendedName>
        <fullName evidence="1">DUF7344 domain-containing protein</fullName>
    </recommendedName>
</protein>
<feature type="domain" description="DUF7344" evidence="1">
    <location>
        <begin position="12"/>
        <end position="88"/>
    </location>
</feature>
<dbReference type="STRING" id="1227497.C491_17037"/>
<dbReference type="Proteomes" id="UP000011688">
    <property type="component" value="Unassembled WGS sequence"/>
</dbReference>
<feature type="domain" description="DUF7344" evidence="1">
    <location>
        <begin position="118"/>
        <end position="195"/>
    </location>
</feature>
<dbReference type="EMBL" id="AOIB01000031">
    <property type="protein sequence ID" value="ELY55439.1"/>
    <property type="molecule type" value="Genomic_DNA"/>
</dbReference>
<evidence type="ECO:0000259" key="1">
    <source>
        <dbReference type="Pfam" id="PF24035"/>
    </source>
</evidence>
<dbReference type="AlphaFoldDB" id="L9X109"/>
<dbReference type="Gene3D" id="1.10.10.10">
    <property type="entry name" value="Winged helix-like DNA-binding domain superfamily/Winged helix DNA-binding domain"/>
    <property type="match status" value="1"/>
</dbReference>
<dbReference type="InterPro" id="IPR055768">
    <property type="entry name" value="DUF7344"/>
</dbReference>
<comment type="caution">
    <text evidence="2">The sequence shown here is derived from an EMBL/GenBank/DDBJ whole genome shotgun (WGS) entry which is preliminary data.</text>
</comment>
<organism evidence="2 3">
    <name type="scientific">Natronococcus amylolyticus DSM 10524</name>
    <dbReference type="NCBI Taxonomy" id="1227497"/>
    <lineage>
        <taxon>Archaea</taxon>
        <taxon>Methanobacteriati</taxon>
        <taxon>Methanobacteriota</taxon>
        <taxon>Stenosarchaea group</taxon>
        <taxon>Halobacteria</taxon>
        <taxon>Halobacteriales</taxon>
        <taxon>Natrialbaceae</taxon>
        <taxon>Natronococcus</taxon>
    </lineage>
</organism>
<dbReference type="OrthoDB" id="247722at2157"/>